<dbReference type="RefSeq" id="WP_154118507.1">
    <property type="nucleotide sequence ID" value="NZ_WJXB01000003.1"/>
</dbReference>
<comment type="caution">
    <text evidence="1">The sequence shown here is derived from an EMBL/GenBank/DDBJ whole genome shotgun (WGS) entry which is preliminary data.</text>
</comment>
<proteinExistence type="predicted"/>
<organism evidence="1 2">
    <name type="scientific">Paenibacillus monticola</name>
    <dbReference type="NCBI Taxonomy" id="2666075"/>
    <lineage>
        <taxon>Bacteria</taxon>
        <taxon>Bacillati</taxon>
        <taxon>Bacillota</taxon>
        <taxon>Bacilli</taxon>
        <taxon>Bacillales</taxon>
        <taxon>Paenibacillaceae</taxon>
        <taxon>Paenibacillus</taxon>
    </lineage>
</organism>
<protein>
    <submittedName>
        <fullName evidence="1">Uncharacterized protein</fullName>
    </submittedName>
</protein>
<dbReference type="Proteomes" id="UP000463051">
    <property type="component" value="Unassembled WGS sequence"/>
</dbReference>
<reference evidence="1 2" key="1">
    <citation type="submission" date="2019-11" db="EMBL/GenBank/DDBJ databases">
        <title>Paenibacillus monticola sp. nov., a novel PGPR strain isolated from mountain sample in China.</title>
        <authorList>
            <person name="Zhao Q."/>
            <person name="Li H.-P."/>
            <person name="Zhang J.-L."/>
        </authorList>
    </citation>
    <scope>NUCLEOTIDE SEQUENCE [LARGE SCALE GENOMIC DNA]</scope>
    <source>
        <strain evidence="1 2">LC-T2</strain>
    </source>
</reference>
<evidence type="ECO:0000313" key="1">
    <source>
        <dbReference type="EMBL" id="MRN53488.1"/>
    </source>
</evidence>
<sequence length="194" mass="22078">MSAKFNIITFTKNAIDLIWLLGVVQAKGFNATINDIESVENWDFNDLQIHSCKSDTNEVLGLLEEGRIILISGEVNSNKFVVILSKIEDIYETNVSLDTKNIVYLDSDILNELTQPIYDEVSNLLLSSEMVNNLLISALGVEVIVDYCDDFQKINLNSYNVVRWVFGMQETTNKHNLKGYKQVTSDIWDKVTKF</sequence>
<name>A0A7X2H4V1_9BACL</name>
<evidence type="ECO:0000313" key="2">
    <source>
        <dbReference type="Proteomes" id="UP000463051"/>
    </source>
</evidence>
<dbReference type="AlphaFoldDB" id="A0A7X2H4V1"/>
<gene>
    <name evidence="1" type="ORF">GJB61_10830</name>
</gene>
<accession>A0A7X2H4V1</accession>
<keyword evidence="2" id="KW-1185">Reference proteome</keyword>
<dbReference type="EMBL" id="WJXB01000003">
    <property type="protein sequence ID" value="MRN53488.1"/>
    <property type="molecule type" value="Genomic_DNA"/>
</dbReference>